<proteinExistence type="predicted"/>
<dbReference type="Gene3D" id="3.40.30.40">
    <property type="entry name" value="Perfringolysin"/>
    <property type="match status" value="1"/>
</dbReference>
<feature type="signal peptide" evidence="1">
    <location>
        <begin position="1"/>
        <end position="24"/>
    </location>
</feature>
<feature type="chain" id="PRO_5003310399" description="Thiol-activated cytolysin" evidence="1">
    <location>
        <begin position="25"/>
        <end position="570"/>
    </location>
</feature>
<reference evidence="2 3" key="1">
    <citation type="journal article" date="2011" name="Stand. Genomic Sci.">
        <title>Complete genome sequence of Haliscomenobacter hydrossis type strain (O).</title>
        <authorList>
            <consortium name="US DOE Joint Genome Institute (JGI-PGF)"/>
            <person name="Daligault H."/>
            <person name="Lapidus A."/>
            <person name="Zeytun A."/>
            <person name="Nolan M."/>
            <person name="Lucas S."/>
            <person name="Del Rio T.G."/>
            <person name="Tice H."/>
            <person name="Cheng J.F."/>
            <person name="Tapia R."/>
            <person name="Han C."/>
            <person name="Goodwin L."/>
            <person name="Pitluck S."/>
            <person name="Liolios K."/>
            <person name="Pagani I."/>
            <person name="Ivanova N."/>
            <person name="Huntemann M."/>
            <person name="Mavromatis K."/>
            <person name="Mikhailova N."/>
            <person name="Pati A."/>
            <person name="Chen A."/>
            <person name="Palaniappan K."/>
            <person name="Land M."/>
            <person name="Hauser L."/>
            <person name="Brambilla E.M."/>
            <person name="Rohde M."/>
            <person name="Verbarg S."/>
            <person name="Goker M."/>
            <person name="Bristow J."/>
            <person name="Eisen J.A."/>
            <person name="Markowitz V."/>
            <person name="Hugenholtz P."/>
            <person name="Kyrpides N.C."/>
            <person name="Klenk H.P."/>
            <person name="Woyke T."/>
        </authorList>
    </citation>
    <scope>NUCLEOTIDE SEQUENCE [LARGE SCALE GENOMIC DNA]</scope>
    <source>
        <strain evidence="3">ATCC 27775 / DSM 1100 / LMG 10767 / O</strain>
    </source>
</reference>
<evidence type="ECO:0000256" key="1">
    <source>
        <dbReference type="SAM" id="SignalP"/>
    </source>
</evidence>
<reference key="2">
    <citation type="submission" date="2011-04" db="EMBL/GenBank/DDBJ databases">
        <title>Complete sequence of chromosome of Haliscomenobacter hydrossis DSM 1100.</title>
        <authorList>
            <consortium name="US DOE Joint Genome Institute (JGI-PGF)"/>
            <person name="Lucas S."/>
            <person name="Han J."/>
            <person name="Lapidus A."/>
            <person name="Bruce D."/>
            <person name="Goodwin L."/>
            <person name="Pitluck S."/>
            <person name="Peters L."/>
            <person name="Kyrpides N."/>
            <person name="Mavromatis K."/>
            <person name="Ivanova N."/>
            <person name="Ovchinnikova G."/>
            <person name="Pagani I."/>
            <person name="Daligault H."/>
            <person name="Detter J.C."/>
            <person name="Han C."/>
            <person name="Land M."/>
            <person name="Hauser L."/>
            <person name="Markowitz V."/>
            <person name="Cheng J.-F."/>
            <person name="Hugenholtz P."/>
            <person name="Woyke T."/>
            <person name="Wu D."/>
            <person name="Verbarg S."/>
            <person name="Frueling A."/>
            <person name="Brambilla E."/>
            <person name="Klenk H.-P."/>
            <person name="Eisen J.A."/>
        </authorList>
    </citation>
    <scope>NUCLEOTIDE SEQUENCE</scope>
    <source>
        <strain>DSM 1100</strain>
    </source>
</reference>
<protein>
    <recommendedName>
        <fullName evidence="4">Thiol-activated cytolysin</fullName>
    </recommendedName>
</protein>
<dbReference type="SUPFAM" id="SSF56978">
    <property type="entry name" value="Perfringolysin"/>
    <property type="match status" value="1"/>
</dbReference>
<keyword evidence="3" id="KW-1185">Reference proteome</keyword>
<dbReference type="InterPro" id="IPR036363">
    <property type="entry name" value="Thiol_cytolysin_ab_sf"/>
</dbReference>
<dbReference type="OrthoDB" id="662759at2"/>
<dbReference type="EMBL" id="CP002691">
    <property type="protein sequence ID" value="AEE52535.1"/>
    <property type="molecule type" value="Genomic_DNA"/>
</dbReference>
<dbReference type="KEGG" id="hhy:Halhy_4701"/>
<evidence type="ECO:0000313" key="2">
    <source>
        <dbReference type="EMBL" id="AEE52535.1"/>
    </source>
</evidence>
<keyword evidence="1" id="KW-0732">Signal</keyword>
<dbReference type="InterPro" id="IPR001869">
    <property type="entry name" value="Thiol_cytolysin"/>
</dbReference>
<dbReference type="AlphaFoldDB" id="F4KWQ2"/>
<dbReference type="GO" id="GO:0015485">
    <property type="term" value="F:cholesterol binding"/>
    <property type="evidence" value="ECO:0007669"/>
    <property type="project" value="InterPro"/>
</dbReference>
<name>F4KWQ2_HALH1</name>
<dbReference type="STRING" id="760192.Halhy_4701"/>
<dbReference type="Proteomes" id="UP000008461">
    <property type="component" value="Chromosome"/>
</dbReference>
<gene>
    <name evidence="2" type="ordered locus">Halhy_4701</name>
</gene>
<dbReference type="Pfam" id="PF01289">
    <property type="entry name" value="Thiol_cytolysin"/>
    <property type="match status" value="1"/>
</dbReference>
<dbReference type="Gene3D" id="3.30.1040.20">
    <property type="match status" value="1"/>
</dbReference>
<accession>F4KWQ2</accession>
<dbReference type="InterPro" id="IPR036359">
    <property type="entry name" value="Thiol_cytolysin_sf"/>
</dbReference>
<dbReference type="HOGENOM" id="CLU_477999_0_0_10"/>
<dbReference type="Gene3D" id="3.90.840.10">
    <property type="entry name" value="Thiol-activated cytolysin superfamily/Thiol-activated cytolysin, alpha-beta domain"/>
    <property type="match status" value="1"/>
</dbReference>
<evidence type="ECO:0008006" key="4">
    <source>
        <dbReference type="Google" id="ProtNLM"/>
    </source>
</evidence>
<organism evidence="2 3">
    <name type="scientific">Haliscomenobacter hydrossis (strain ATCC 27775 / DSM 1100 / LMG 10767 / O)</name>
    <dbReference type="NCBI Taxonomy" id="760192"/>
    <lineage>
        <taxon>Bacteria</taxon>
        <taxon>Pseudomonadati</taxon>
        <taxon>Bacteroidota</taxon>
        <taxon>Saprospiria</taxon>
        <taxon>Saprospirales</taxon>
        <taxon>Haliscomenobacteraceae</taxon>
        <taxon>Haliscomenobacter</taxon>
    </lineage>
</organism>
<evidence type="ECO:0000313" key="3">
    <source>
        <dbReference type="Proteomes" id="UP000008461"/>
    </source>
</evidence>
<sequence>MKKLHITSLFLMFGLCLMSFHLSAQNPPVVKNAKTGAVIKLGPMPVAVFPVKNPNGTPIASKTFNFPGGAVRNISLYKTPLSKPFALRKGAVVNIQDQDPTSTCVNLPINAESGNFEMANFAPTDFIFPGSVVDGMSIPSGEYRQIAAPRNPMAMAISLTNGGVAPVSAVVNTPNVASVREAINQLTAQANFSQGVEVGETRIETVYSSEDVALVMDVHARSLMGSIGSSVSYTTDANKLTLVKIIRQRYYSVDVVPPAISQDFFADPNTAISPNWTYISSVKYGRIGILVMTFESKSQQIEASLETKLRGLIGSVSGSIDSEIANKFKSINVQTFQFGGPPMNIAGGSMASLAAVQEIFQRFDNWTKKPVNNPQPIAYSLRFVQYENGGPAIASLQSTLNYNARRCVEFRPKLEVTLKEIKCIRADDGDGGSGEDIYCMLTSKAFTGDGVQRVNALFNQPEVVLNLKDCATRSINTGGSYLVPNATRLYDIPSDDRYFRVTIGGDIDEDDNCGVTNTGSDDEYNDEGGVRTQRTIEYKDIGTNLTTVVFDHKSGNSHIQQVWTLRKVYQ</sequence>
<dbReference type="eggNOG" id="ENOG5030JWI">
    <property type="taxonomic scope" value="Bacteria"/>
</dbReference>
<dbReference type="RefSeq" id="WP_013767073.1">
    <property type="nucleotide sequence ID" value="NC_015510.1"/>
</dbReference>